<evidence type="ECO:0000313" key="1">
    <source>
        <dbReference type="EMBL" id="GAX73824.1"/>
    </source>
</evidence>
<comment type="caution">
    <text evidence="1">The sequence shown here is derived from an EMBL/GenBank/DDBJ whole genome shotgun (WGS) entry which is preliminary data.</text>
</comment>
<protein>
    <submittedName>
        <fullName evidence="1">Uncharacterized protein</fullName>
    </submittedName>
</protein>
<organism evidence="1 2">
    <name type="scientific">Chlamydomonas eustigma</name>
    <dbReference type="NCBI Taxonomy" id="1157962"/>
    <lineage>
        <taxon>Eukaryota</taxon>
        <taxon>Viridiplantae</taxon>
        <taxon>Chlorophyta</taxon>
        <taxon>core chlorophytes</taxon>
        <taxon>Chlorophyceae</taxon>
        <taxon>CS clade</taxon>
        <taxon>Chlamydomonadales</taxon>
        <taxon>Chlamydomonadaceae</taxon>
        <taxon>Chlamydomonas</taxon>
    </lineage>
</organism>
<name>A0A250WSL1_9CHLO</name>
<gene>
    <name evidence="1" type="ORF">CEUSTIGMA_g1275.t1</name>
</gene>
<keyword evidence="2" id="KW-1185">Reference proteome</keyword>
<accession>A0A250WSL1</accession>
<dbReference type="AlphaFoldDB" id="A0A250WSL1"/>
<reference evidence="1 2" key="1">
    <citation type="submission" date="2017-08" db="EMBL/GenBank/DDBJ databases">
        <title>Acidophilic green algal genome provides insights into adaptation to an acidic environment.</title>
        <authorList>
            <person name="Hirooka S."/>
            <person name="Hirose Y."/>
            <person name="Kanesaki Y."/>
            <person name="Higuchi S."/>
            <person name="Fujiwara T."/>
            <person name="Onuma R."/>
            <person name="Era A."/>
            <person name="Ohbayashi R."/>
            <person name="Uzuka A."/>
            <person name="Nozaki H."/>
            <person name="Yoshikawa H."/>
            <person name="Miyagishima S.Y."/>
        </authorList>
    </citation>
    <scope>NUCLEOTIDE SEQUENCE [LARGE SCALE GENOMIC DNA]</scope>
    <source>
        <strain evidence="1 2">NIES-2499</strain>
    </source>
</reference>
<sequence length="444" mass="50970">MYFQLDSWSSELPRNFNEMPLTAESFVNTRGYNTWKWMEIALKSGLIIDPEFSNDNSKTSKPASTSSLMGVSLDWLKGFSESLLEFPGLSNRTQHIVEDIISPCTENAGCRMIDMIPRDQRGVPTQYICHCWGNNFHSTVRALVADFERRWLAYMKIKSAGRPRPPLRRPEDERRDSDVLLNLSERKEIVGFYVWIDVMMLRQHPHIEQAPLDMAVLNRLLNVIGRTMVMLDSEANILKRTWCCYEIWTTLKLGRSLFSHRVLSVADDNDEISSVAEEEELFFEEDAPNLPLPVIAKTLTSVTQDKTMLMALFNSDISTPRNKAQSLQAISKSIVKAVSEAMSKSVRRGDLVEKESSRLVTGPDAEGEVWASMLFLSHVFEEQREETFWIEEFRRLANVAQKLFASRFSQSYVEDLMRKAGTSDDMKCLANYVRSQCRLLNHHS</sequence>
<dbReference type="Proteomes" id="UP000232323">
    <property type="component" value="Unassembled WGS sequence"/>
</dbReference>
<evidence type="ECO:0000313" key="2">
    <source>
        <dbReference type="Proteomes" id="UP000232323"/>
    </source>
</evidence>
<dbReference type="OrthoDB" id="557810at2759"/>
<proteinExistence type="predicted"/>
<dbReference type="EMBL" id="BEGY01000005">
    <property type="protein sequence ID" value="GAX73824.1"/>
    <property type="molecule type" value="Genomic_DNA"/>
</dbReference>